<reference evidence="3" key="1">
    <citation type="submission" date="2016-10" db="EMBL/GenBank/DDBJ databases">
        <authorList>
            <person name="Varghese N."/>
            <person name="Submissions S."/>
        </authorList>
    </citation>
    <scope>NUCLEOTIDE SEQUENCE [LARGE SCALE GENOMIC DNA]</scope>
    <source>
        <strain evidence="3">DSM 44260</strain>
    </source>
</reference>
<feature type="region of interest" description="Disordered" evidence="1">
    <location>
        <begin position="1"/>
        <end position="175"/>
    </location>
</feature>
<name>A0A1H9U7Y3_9PSEU</name>
<accession>A0A1H9U7Y3</accession>
<dbReference type="STRING" id="155974.SAMN04487818_10730"/>
<dbReference type="AlphaFoldDB" id="A0A1H9U7Y3"/>
<keyword evidence="3" id="KW-1185">Reference proteome</keyword>
<evidence type="ECO:0000313" key="2">
    <source>
        <dbReference type="EMBL" id="SES05213.1"/>
    </source>
</evidence>
<dbReference type="Proteomes" id="UP000199051">
    <property type="component" value="Unassembled WGS sequence"/>
</dbReference>
<feature type="compositionally biased region" description="Basic residues" evidence="1">
    <location>
        <begin position="114"/>
        <end position="128"/>
    </location>
</feature>
<evidence type="ECO:0000313" key="3">
    <source>
        <dbReference type="Proteomes" id="UP000199051"/>
    </source>
</evidence>
<gene>
    <name evidence="2" type="ORF">SAMN04487818_10730</name>
</gene>
<feature type="region of interest" description="Disordered" evidence="1">
    <location>
        <begin position="189"/>
        <end position="217"/>
    </location>
</feature>
<evidence type="ECO:0000256" key="1">
    <source>
        <dbReference type="SAM" id="MobiDB-lite"/>
    </source>
</evidence>
<protein>
    <submittedName>
        <fullName evidence="2">Uncharacterized protein</fullName>
    </submittedName>
</protein>
<dbReference type="EMBL" id="FOGI01000007">
    <property type="protein sequence ID" value="SES05213.1"/>
    <property type="molecule type" value="Genomic_DNA"/>
</dbReference>
<feature type="compositionally biased region" description="Pro residues" evidence="1">
    <location>
        <begin position="1"/>
        <end position="10"/>
    </location>
</feature>
<sequence>MTTTPLPPTPQRRHRAMKPNPHPHPPAAFSHQPVLSSCPAYLSRSIPDHLPRSACTTLTPGPQRWHRATKPNPHPHPPAAFSHQPVLSSCPAYLSRSIPDHLPRSTSTTPTPKPQRRCRAMKPNHHPHPPTAVSHQSASSPHCALLSRSIPDRPPGSTYTSPTPSPQRRDRAMESNHRLSPPAVVSFQSALNSRSKHLSRSIPDHPPGSRYTSPTLGPQRRYRAMESNHRSHRSAAISCQSALSSRPAHLLPSIPDHLPRTTHMTTALSPRLAQPHRLRPDQPRRPEPNAYFVFRRGQPAPRARAVPTRVRSACTADCGVSK</sequence>
<proteinExistence type="predicted"/>
<organism evidence="2 3">
    <name type="scientific">Actinokineospora terrae</name>
    <dbReference type="NCBI Taxonomy" id="155974"/>
    <lineage>
        <taxon>Bacteria</taxon>
        <taxon>Bacillati</taxon>
        <taxon>Actinomycetota</taxon>
        <taxon>Actinomycetes</taxon>
        <taxon>Pseudonocardiales</taxon>
        <taxon>Pseudonocardiaceae</taxon>
        <taxon>Actinokineospora</taxon>
    </lineage>
</organism>